<evidence type="ECO:0000313" key="9">
    <source>
        <dbReference type="Proteomes" id="UP001501266"/>
    </source>
</evidence>
<evidence type="ECO:0000256" key="7">
    <source>
        <dbReference type="SAM" id="Phobius"/>
    </source>
</evidence>
<evidence type="ECO:0000256" key="4">
    <source>
        <dbReference type="ARBA" id="ARBA00022989"/>
    </source>
</evidence>
<gene>
    <name evidence="8" type="ORF">GCM10009640_06310</name>
</gene>
<comment type="subcellular location">
    <subcellularLocation>
        <location evidence="1">Membrane</location>
        <topology evidence="1">Multi-pass membrane protein</topology>
    </subcellularLocation>
</comment>
<dbReference type="InterPro" id="IPR012506">
    <property type="entry name" value="TMEM86B-like"/>
</dbReference>
<comment type="similarity">
    <text evidence="2">Belongs to the TMEM86 family.</text>
</comment>
<evidence type="ECO:0000256" key="2">
    <source>
        <dbReference type="ARBA" id="ARBA00007375"/>
    </source>
</evidence>
<feature type="transmembrane region" description="Helical" evidence="7">
    <location>
        <begin position="229"/>
        <end position="247"/>
    </location>
</feature>
<name>A0ABN1YR17_9MICO</name>
<keyword evidence="3 7" id="KW-0812">Transmembrane</keyword>
<feature type="transmembrane region" description="Helical" evidence="7">
    <location>
        <begin position="78"/>
        <end position="97"/>
    </location>
</feature>
<sequence>MHGDTLPPAADTGARHTARRAEGPGPWNDGAMPTTPLPRPLRVGFWIAGVLLVVNLGAATLLALEIGDAGLLEQLRVALMWALLPPIWIALLALGALRHAVGRWHVAAAVLCGLGDGLGATTGITIVLLGLFLLGHIAYLVALWPTRRRSLAWGPAAIAYAVIALIAGGVIAIGAGPLAVPVLLYSLVLAAVAALAAIDVPGLLGGLLFMVGDLVLGLGLFVVDIPDPLRSIVVLVAYAAAQALLALSLQQRLRLGLAVVP</sequence>
<keyword evidence="9" id="KW-1185">Reference proteome</keyword>
<proteinExistence type="inferred from homology"/>
<keyword evidence="5 7" id="KW-0472">Membrane</keyword>
<protein>
    <recommendedName>
        <fullName evidence="10">YhhN-like protein</fullName>
    </recommendedName>
</protein>
<feature type="transmembrane region" description="Helical" evidence="7">
    <location>
        <begin position="43"/>
        <end position="66"/>
    </location>
</feature>
<feature type="region of interest" description="Disordered" evidence="6">
    <location>
        <begin position="1"/>
        <end position="33"/>
    </location>
</feature>
<keyword evidence="4 7" id="KW-1133">Transmembrane helix</keyword>
<evidence type="ECO:0000256" key="3">
    <source>
        <dbReference type="ARBA" id="ARBA00022692"/>
    </source>
</evidence>
<reference evidence="8 9" key="1">
    <citation type="journal article" date="2019" name="Int. J. Syst. Evol. Microbiol.">
        <title>The Global Catalogue of Microorganisms (GCM) 10K type strain sequencing project: providing services to taxonomists for standard genome sequencing and annotation.</title>
        <authorList>
            <consortium name="The Broad Institute Genomics Platform"/>
            <consortium name="The Broad Institute Genome Sequencing Center for Infectious Disease"/>
            <person name="Wu L."/>
            <person name="Ma J."/>
        </authorList>
    </citation>
    <scope>NUCLEOTIDE SEQUENCE [LARGE SCALE GENOMIC DNA]</scope>
    <source>
        <strain evidence="8 9">JCM 12398</strain>
    </source>
</reference>
<feature type="transmembrane region" description="Helical" evidence="7">
    <location>
        <begin position="117"/>
        <end position="144"/>
    </location>
</feature>
<dbReference type="EMBL" id="BAAAKK010000001">
    <property type="protein sequence ID" value="GAA1419137.1"/>
    <property type="molecule type" value="Genomic_DNA"/>
</dbReference>
<feature type="transmembrane region" description="Helical" evidence="7">
    <location>
        <begin position="203"/>
        <end position="223"/>
    </location>
</feature>
<feature type="transmembrane region" description="Helical" evidence="7">
    <location>
        <begin position="151"/>
        <end position="172"/>
    </location>
</feature>
<comment type="caution">
    <text evidence="8">The sequence shown here is derived from an EMBL/GenBank/DDBJ whole genome shotgun (WGS) entry which is preliminary data.</text>
</comment>
<accession>A0ABN1YR17</accession>
<feature type="transmembrane region" description="Helical" evidence="7">
    <location>
        <begin position="178"/>
        <end position="198"/>
    </location>
</feature>
<dbReference type="Pfam" id="PF07947">
    <property type="entry name" value="YhhN"/>
    <property type="match status" value="1"/>
</dbReference>
<evidence type="ECO:0000256" key="5">
    <source>
        <dbReference type="ARBA" id="ARBA00023136"/>
    </source>
</evidence>
<dbReference type="Proteomes" id="UP001501266">
    <property type="component" value="Unassembled WGS sequence"/>
</dbReference>
<evidence type="ECO:0000313" key="8">
    <source>
        <dbReference type="EMBL" id="GAA1419137.1"/>
    </source>
</evidence>
<evidence type="ECO:0000256" key="1">
    <source>
        <dbReference type="ARBA" id="ARBA00004141"/>
    </source>
</evidence>
<evidence type="ECO:0008006" key="10">
    <source>
        <dbReference type="Google" id="ProtNLM"/>
    </source>
</evidence>
<evidence type="ECO:0000256" key="6">
    <source>
        <dbReference type="SAM" id="MobiDB-lite"/>
    </source>
</evidence>
<organism evidence="8 9">
    <name type="scientific">Agrococcus citreus</name>
    <dbReference type="NCBI Taxonomy" id="84643"/>
    <lineage>
        <taxon>Bacteria</taxon>
        <taxon>Bacillati</taxon>
        <taxon>Actinomycetota</taxon>
        <taxon>Actinomycetes</taxon>
        <taxon>Micrococcales</taxon>
        <taxon>Microbacteriaceae</taxon>
        <taxon>Agrococcus</taxon>
    </lineage>
</organism>